<dbReference type="PANTHER" id="PTHR33162">
    <property type="entry name" value="SEC-INDEPENDENT PROTEIN TRANSLOCASE PROTEIN TATA, CHLOROPLASTIC"/>
    <property type="match status" value="1"/>
</dbReference>
<protein>
    <submittedName>
        <fullName evidence="10">Sec-independent protein translocase protein TATA, chloroplastic-like</fullName>
    </submittedName>
</protein>
<dbReference type="Proteomes" id="UP001327560">
    <property type="component" value="Chromosome 5"/>
</dbReference>
<evidence type="ECO:0000256" key="7">
    <source>
        <dbReference type="ARBA" id="ARBA00023136"/>
    </source>
</evidence>
<comment type="function">
    <text evidence="8">Part of the twin-arginine translocation (Tat) system that transports large folded proteins containing a characteristic twin-arginine motif in their signal peptide across the thylakoid membrane. Involved in delta pH-dependent protein transport required for chloroplast development, especially thylakoid membrane formation. TATC and TATB mediate precursor recognition, whereas TATA facilitates translocation.</text>
</comment>
<gene>
    <name evidence="10" type="ORF">Cni_G16743</name>
</gene>
<keyword evidence="3" id="KW-0812">Transmembrane</keyword>
<feature type="compositionally biased region" description="Basic and acidic residues" evidence="9">
    <location>
        <begin position="143"/>
        <end position="154"/>
    </location>
</feature>
<evidence type="ECO:0000256" key="1">
    <source>
        <dbReference type="ARBA" id="ARBA00004581"/>
    </source>
</evidence>
<evidence type="ECO:0000256" key="6">
    <source>
        <dbReference type="ARBA" id="ARBA00023010"/>
    </source>
</evidence>
<keyword evidence="11" id="KW-1185">Reference proteome</keyword>
<keyword evidence="7" id="KW-0472">Membrane</keyword>
<dbReference type="NCBIfam" id="NF011429">
    <property type="entry name" value="PRK14857.1"/>
    <property type="match status" value="1"/>
</dbReference>
<reference evidence="10 11" key="1">
    <citation type="submission" date="2023-10" db="EMBL/GenBank/DDBJ databases">
        <title>Chromosome-scale genome assembly provides insights into flower coloration mechanisms of Canna indica.</title>
        <authorList>
            <person name="Li C."/>
        </authorList>
    </citation>
    <scope>NUCLEOTIDE SEQUENCE [LARGE SCALE GENOMIC DNA]</scope>
    <source>
        <tissue evidence="10">Flower</tissue>
    </source>
</reference>
<keyword evidence="2" id="KW-0813">Transport</keyword>
<evidence type="ECO:0000256" key="2">
    <source>
        <dbReference type="ARBA" id="ARBA00022448"/>
    </source>
</evidence>
<dbReference type="AlphaFoldDB" id="A0AAQ3KFZ7"/>
<keyword evidence="6" id="KW-0811">Translocation</keyword>
<organism evidence="10 11">
    <name type="scientific">Canna indica</name>
    <name type="common">Indian-shot</name>
    <dbReference type="NCBI Taxonomy" id="4628"/>
    <lineage>
        <taxon>Eukaryota</taxon>
        <taxon>Viridiplantae</taxon>
        <taxon>Streptophyta</taxon>
        <taxon>Embryophyta</taxon>
        <taxon>Tracheophyta</taxon>
        <taxon>Spermatophyta</taxon>
        <taxon>Magnoliopsida</taxon>
        <taxon>Liliopsida</taxon>
        <taxon>Zingiberales</taxon>
        <taxon>Cannaceae</taxon>
        <taxon>Canna</taxon>
    </lineage>
</organism>
<evidence type="ECO:0000256" key="9">
    <source>
        <dbReference type="SAM" id="MobiDB-lite"/>
    </source>
</evidence>
<dbReference type="EMBL" id="CP136894">
    <property type="protein sequence ID" value="WOL07992.1"/>
    <property type="molecule type" value="Genomic_DNA"/>
</dbReference>
<proteinExistence type="inferred from homology"/>
<evidence type="ECO:0000256" key="3">
    <source>
        <dbReference type="ARBA" id="ARBA00022692"/>
    </source>
</evidence>
<comment type="subcellular location">
    <subcellularLocation>
        <location evidence="1">Plastid</location>
        <location evidence="1">Chloroplast thylakoid membrane</location>
        <topology evidence="1">Single-pass membrane protein</topology>
    </subcellularLocation>
</comment>
<dbReference type="GO" id="GO:0006886">
    <property type="term" value="P:intracellular protein transport"/>
    <property type="evidence" value="ECO:0007669"/>
    <property type="project" value="UniProtKB-ARBA"/>
</dbReference>
<dbReference type="PANTHER" id="PTHR33162:SF1">
    <property type="entry name" value="SEC-INDEPENDENT PROTEIN TRANSLOCASE PROTEIN TATA, CHLOROPLASTIC"/>
    <property type="match status" value="1"/>
</dbReference>
<evidence type="ECO:0000313" key="10">
    <source>
        <dbReference type="EMBL" id="WOL07992.1"/>
    </source>
</evidence>
<keyword evidence="5" id="KW-1133">Transmembrane helix</keyword>
<evidence type="ECO:0000256" key="5">
    <source>
        <dbReference type="ARBA" id="ARBA00022989"/>
    </source>
</evidence>
<evidence type="ECO:0000256" key="8">
    <source>
        <dbReference type="ARBA" id="ARBA00025340"/>
    </source>
</evidence>
<feature type="region of interest" description="Disordered" evidence="9">
    <location>
        <begin position="119"/>
        <end position="154"/>
    </location>
</feature>
<keyword evidence="4" id="KW-0653">Protein transport</keyword>
<sequence>MAAIAFSSSSLMATSACLPTKSSSLASSNSLFFTASDGRVALTRTSTLAIAPRPRPLPLRRRGCRCLFGLGVPEVAVIAGVAALVFGPKKLPEIGRGFGKTIKSFQQAAKEFEIELKKGAEDSSELPPAETPKAISSEDEAKELEKLGAKDGSL</sequence>
<dbReference type="InterPro" id="IPR006312">
    <property type="entry name" value="TatA/E"/>
</dbReference>
<dbReference type="InterPro" id="IPR003369">
    <property type="entry name" value="TatA/B/E"/>
</dbReference>
<evidence type="ECO:0000313" key="11">
    <source>
        <dbReference type="Proteomes" id="UP001327560"/>
    </source>
</evidence>
<name>A0AAQ3KFZ7_9LILI</name>
<dbReference type="GO" id="GO:0009535">
    <property type="term" value="C:chloroplast thylakoid membrane"/>
    <property type="evidence" value="ECO:0007669"/>
    <property type="project" value="UniProtKB-SubCell"/>
</dbReference>
<dbReference type="HAMAP" id="MF_00236">
    <property type="entry name" value="TatA_E"/>
    <property type="match status" value="1"/>
</dbReference>
<dbReference type="Pfam" id="PF02416">
    <property type="entry name" value="TatA_B_E"/>
    <property type="match status" value="1"/>
</dbReference>
<dbReference type="NCBIfam" id="TIGR01411">
    <property type="entry name" value="tatAE"/>
    <property type="match status" value="1"/>
</dbReference>
<accession>A0AAQ3KFZ7</accession>
<dbReference type="GO" id="GO:0043953">
    <property type="term" value="P:protein transport by the Tat complex"/>
    <property type="evidence" value="ECO:0007669"/>
    <property type="project" value="InterPro"/>
</dbReference>
<dbReference type="Gene3D" id="1.20.5.3310">
    <property type="match status" value="1"/>
</dbReference>
<evidence type="ECO:0000256" key="4">
    <source>
        <dbReference type="ARBA" id="ARBA00022927"/>
    </source>
</evidence>